<name>A0ABV1KLL5_9BACL</name>
<protein>
    <submittedName>
        <fullName evidence="5">Extracellular solute-binding protein</fullName>
    </submittedName>
</protein>
<evidence type="ECO:0000256" key="1">
    <source>
        <dbReference type="ARBA" id="ARBA00008520"/>
    </source>
</evidence>
<dbReference type="SUPFAM" id="SSF53850">
    <property type="entry name" value="Periplasmic binding protein-like II"/>
    <property type="match status" value="1"/>
</dbReference>
<keyword evidence="6" id="KW-1185">Reference proteome</keyword>
<keyword evidence="2" id="KW-0813">Transport</keyword>
<dbReference type="Gene3D" id="3.40.190.10">
    <property type="entry name" value="Periplasmic binding protein-like II"/>
    <property type="match status" value="2"/>
</dbReference>
<comment type="similarity">
    <text evidence="1">Belongs to the bacterial solute-binding protein 1 family.</text>
</comment>
<proteinExistence type="inferred from homology"/>
<feature type="region of interest" description="Disordered" evidence="3">
    <location>
        <begin position="30"/>
        <end position="57"/>
    </location>
</feature>
<dbReference type="RefSeq" id="WP_232182770.1">
    <property type="nucleotide sequence ID" value="NZ_JAIOAP010000001.1"/>
</dbReference>
<dbReference type="PANTHER" id="PTHR43649">
    <property type="entry name" value="ARABINOSE-BINDING PROTEIN-RELATED"/>
    <property type="match status" value="1"/>
</dbReference>
<evidence type="ECO:0000256" key="2">
    <source>
        <dbReference type="ARBA" id="ARBA00022448"/>
    </source>
</evidence>
<dbReference type="Pfam" id="PF01547">
    <property type="entry name" value="SBP_bac_1"/>
    <property type="match status" value="1"/>
</dbReference>
<feature type="compositionally biased region" description="Polar residues" evidence="3">
    <location>
        <begin position="30"/>
        <end position="52"/>
    </location>
</feature>
<evidence type="ECO:0000313" key="6">
    <source>
        <dbReference type="Proteomes" id="UP001493487"/>
    </source>
</evidence>
<keyword evidence="4" id="KW-0732">Signal</keyword>
<dbReference type="EMBL" id="JASKHM010000001">
    <property type="protein sequence ID" value="MEQ4480994.1"/>
    <property type="molecule type" value="Genomic_DNA"/>
</dbReference>
<dbReference type="InterPro" id="IPR050490">
    <property type="entry name" value="Bact_solute-bd_prot1"/>
</dbReference>
<feature type="chain" id="PRO_5046632043" evidence="4">
    <location>
        <begin position="25"/>
        <end position="473"/>
    </location>
</feature>
<organism evidence="5 6">
    <name type="scientific">Cohnella silvisoli</name>
    <dbReference type="NCBI Taxonomy" id="2873699"/>
    <lineage>
        <taxon>Bacteria</taxon>
        <taxon>Bacillati</taxon>
        <taxon>Bacillota</taxon>
        <taxon>Bacilli</taxon>
        <taxon>Bacillales</taxon>
        <taxon>Paenibacillaceae</taxon>
        <taxon>Cohnella</taxon>
    </lineage>
</organism>
<feature type="signal peptide" evidence="4">
    <location>
        <begin position="1"/>
        <end position="24"/>
    </location>
</feature>
<comment type="caution">
    <text evidence="5">The sequence shown here is derived from an EMBL/GenBank/DDBJ whole genome shotgun (WGS) entry which is preliminary data.</text>
</comment>
<gene>
    <name evidence="5" type="ORF">QJS35_01155</name>
</gene>
<dbReference type="Proteomes" id="UP001493487">
    <property type="component" value="Unassembled WGS sequence"/>
</dbReference>
<accession>A0ABV1KLL5</accession>
<dbReference type="InterPro" id="IPR006059">
    <property type="entry name" value="SBP"/>
</dbReference>
<evidence type="ECO:0000313" key="5">
    <source>
        <dbReference type="EMBL" id="MEQ4480994.1"/>
    </source>
</evidence>
<evidence type="ECO:0000256" key="4">
    <source>
        <dbReference type="SAM" id="SignalP"/>
    </source>
</evidence>
<evidence type="ECO:0000256" key="3">
    <source>
        <dbReference type="SAM" id="MobiDB-lite"/>
    </source>
</evidence>
<reference evidence="5 6" key="1">
    <citation type="journal article" date="2023" name="Genome Announc.">
        <title>Pan-Genome Analyses of the Genus Cohnella and Proposal of the Novel Species Cohnella silvisoli sp. nov., Isolated from Forest Soil.</title>
        <authorList>
            <person name="Wang C."/>
            <person name="Mao L."/>
            <person name="Bao G."/>
            <person name="Zhu H."/>
        </authorList>
    </citation>
    <scope>NUCLEOTIDE SEQUENCE [LARGE SCALE GENOMIC DNA]</scope>
    <source>
        <strain evidence="5 6">NL03-T5-1</strain>
    </source>
</reference>
<dbReference type="PROSITE" id="PS51257">
    <property type="entry name" value="PROKAR_LIPOPROTEIN"/>
    <property type="match status" value="1"/>
</dbReference>
<dbReference type="PANTHER" id="PTHR43649:SF29">
    <property type="entry name" value="OSMOPROTECTIVE COMPOUNDS-BINDING PROTEIN GGTB"/>
    <property type="match status" value="1"/>
</dbReference>
<sequence>MKQKKLYSTLTLSLLILCLLAAVAGCGTSKNNNSSSQPGTDAQTNSPAASSSNEKDTADKPKVKLKFMHWWAYVDDKIIAEFEKQNPDIEVENMYIAPGDTYANKLQALAATNDLPDVFAPSDKVPFLVKQGQLLDLNEYLKTPAYDTDKSWGDTQSKTLMQQITDSLNNDMVNMPEDMKPKNNHFWSLPFGAISIAMVYNKNIYEKVGIQEPKDFQEFLSNNDKLRTAGYIPISVAGKIWGDWFFSSFLDQTGRDYSSTDNPFLNGTFKNADAPYVKEAVSAYSDMISRKHFDEGMASATIEDSQQLFVQQKAAQIYIVPENFVTYLVENKPKDVTLGAFPLPGLKGLPARSLGGAPNNLSISAKTANQEAAVKFAKFMTSTTVFQLLASQKVVPSVEGYVPPADDTIMSAYAKAYENGFASPVTVPFSADATAKINNELLPTLVFEHNVDDFMTKYAKLWDVDANNPKNKK</sequence>